<comment type="caution">
    <text evidence="1">The sequence shown here is derived from an EMBL/GenBank/DDBJ whole genome shotgun (WGS) entry which is preliminary data.</text>
</comment>
<protein>
    <submittedName>
        <fullName evidence="1">Uncharacterized protein</fullName>
    </submittedName>
</protein>
<proteinExistence type="predicted"/>
<sequence length="152" mass="15672">MASFVRCAAERVPERAAPETAAGPVAYGAVAQTACLAARIGATRFSSGVALSRCGQATEGLGSASVDCVPCRCAALLDCDPSSADPARMTPATAEVFRVVWTRAPGTHGHRARVRDPSGNTPLPGRLAVRAPLLGAIFKLPGFLALDDEKRA</sequence>
<evidence type="ECO:0000313" key="1">
    <source>
        <dbReference type="EMBL" id="RYO78114.1"/>
    </source>
</evidence>
<dbReference type="Proteomes" id="UP000294003">
    <property type="component" value="Unassembled WGS sequence"/>
</dbReference>
<organism evidence="1 2">
    <name type="scientific">Monosporascus cannonballus</name>
    <dbReference type="NCBI Taxonomy" id="155416"/>
    <lineage>
        <taxon>Eukaryota</taxon>
        <taxon>Fungi</taxon>
        <taxon>Dikarya</taxon>
        <taxon>Ascomycota</taxon>
        <taxon>Pezizomycotina</taxon>
        <taxon>Sordariomycetes</taxon>
        <taxon>Xylariomycetidae</taxon>
        <taxon>Xylariales</taxon>
        <taxon>Xylariales incertae sedis</taxon>
        <taxon>Monosporascus</taxon>
    </lineage>
</organism>
<keyword evidence="2" id="KW-1185">Reference proteome</keyword>
<evidence type="ECO:0000313" key="2">
    <source>
        <dbReference type="Proteomes" id="UP000294003"/>
    </source>
</evidence>
<gene>
    <name evidence="1" type="ORF">DL762_008872</name>
</gene>
<accession>A0ABY0GV97</accession>
<name>A0ABY0GV97_9PEZI</name>
<reference evidence="1 2" key="1">
    <citation type="submission" date="2018-06" db="EMBL/GenBank/DDBJ databases">
        <title>Complete Genomes of Monosporascus.</title>
        <authorList>
            <person name="Robinson A.J."/>
            <person name="Natvig D.O."/>
        </authorList>
    </citation>
    <scope>NUCLEOTIDE SEQUENCE [LARGE SCALE GENOMIC DNA]</scope>
    <source>
        <strain evidence="1 2">CBS 609.92</strain>
    </source>
</reference>
<dbReference type="EMBL" id="QJNS01000407">
    <property type="protein sequence ID" value="RYO78114.1"/>
    <property type="molecule type" value="Genomic_DNA"/>
</dbReference>